<dbReference type="Proteomes" id="UP000236047">
    <property type="component" value="Unassembled WGS sequence"/>
</dbReference>
<dbReference type="RefSeq" id="WP_102923054.1">
    <property type="nucleotide sequence ID" value="NZ_LJSN01000002.1"/>
</dbReference>
<gene>
    <name evidence="1" type="ORF">AOB60_05855</name>
</gene>
<evidence type="ECO:0000313" key="2">
    <source>
        <dbReference type="Proteomes" id="UP000236047"/>
    </source>
</evidence>
<proteinExistence type="predicted"/>
<protein>
    <submittedName>
        <fullName evidence="1">Uncharacterized protein</fullName>
    </submittedName>
</protein>
<keyword evidence="2" id="KW-1185">Reference proteome</keyword>
<name>A0A2N8PHG5_STRNR</name>
<dbReference type="AlphaFoldDB" id="A0A2N8PHG5"/>
<accession>A0A2N8PHG5</accession>
<comment type="caution">
    <text evidence="1">The sequence shown here is derived from an EMBL/GenBank/DDBJ whole genome shotgun (WGS) entry which is preliminary data.</text>
</comment>
<organism evidence="1 2">
    <name type="scientific">Streptomyces noursei</name>
    <name type="common">Streptomyces albulus</name>
    <dbReference type="NCBI Taxonomy" id="1971"/>
    <lineage>
        <taxon>Bacteria</taxon>
        <taxon>Bacillati</taxon>
        <taxon>Actinomycetota</taxon>
        <taxon>Actinomycetes</taxon>
        <taxon>Kitasatosporales</taxon>
        <taxon>Streptomycetaceae</taxon>
        <taxon>Streptomyces</taxon>
    </lineage>
</organism>
<sequence>MTHQTKEARSARATRGNLGRRGARLAAVGAMATAAAVLVVTPAFAKGSADLTASPKAVKVGQTVHVKGQGDSDGLRYGQFCAQQRVGTKGAWHTVKCGHIVEMGGADAKVDATVKATHKGALQFRGVLYGVDGPRGGHPYVDRTTDVKTVRVS</sequence>
<dbReference type="EMBL" id="LJSN01000002">
    <property type="protein sequence ID" value="PNE40459.1"/>
    <property type="molecule type" value="Genomic_DNA"/>
</dbReference>
<evidence type="ECO:0000313" key="1">
    <source>
        <dbReference type="EMBL" id="PNE40459.1"/>
    </source>
</evidence>
<reference evidence="2" key="1">
    <citation type="submission" date="2015-09" db="EMBL/GenBank/DDBJ databases">
        <authorList>
            <person name="Graham D.E."/>
            <person name="Mahan K.M."/>
            <person name="Klingeman D.M."/>
            <person name="Fida T."/>
            <person name="Giannone R.J."/>
            <person name="Hettich R.L."/>
            <person name="Parry R.J."/>
            <person name="Spain J.C."/>
        </authorList>
    </citation>
    <scope>NUCLEOTIDE SEQUENCE [LARGE SCALE GENOMIC DNA]</scope>
    <source>
        <strain evidence="2">JCM 4701</strain>
    </source>
</reference>